<feature type="signal peptide" evidence="5">
    <location>
        <begin position="1"/>
        <end position="26"/>
    </location>
</feature>
<keyword evidence="2" id="KW-0645">Protease</keyword>
<reference evidence="7 11" key="2">
    <citation type="submission" date="2020-02" db="EMBL/GenBank/DDBJ databases">
        <title>Whole genome shotgun sequence of Streptomyces gougerotii NBRC 13043.</title>
        <authorList>
            <person name="Ichikawa N."/>
            <person name="Komaki H."/>
            <person name="Tamura T."/>
        </authorList>
    </citation>
    <scope>NUCLEOTIDE SEQUENCE [LARGE SCALE GENOMIC DNA]</scope>
    <source>
        <strain evidence="7 11">NBRC 13043</strain>
    </source>
</reference>
<dbReference type="Gene3D" id="3.90.1720.10">
    <property type="entry name" value="endopeptidase domain like (from Nostoc punctiforme)"/>
    <property type="match status" value="1"/>
</dbReference>
<evidence type="ECO:0000313" key="11">
    <source>
        <dbReference type="Proteomes" id="UP000480804"/>
    </source>
</evidence>
<organism evidence="10 12">
    <name type="scientific">Streptomyces gougerotii</name>
    <dbReference type="NCBI Taxonomy" id="53448"/>
    <lineage>
        <taxon>Bacteria</taxon>
        <taxon>Bacillati</taxon>
        <taxon>Actinomycetota</taxon>
        <taxon>Actinomycetes</taxon>
        <taxon>Kitasatosporales</taxon>
        <taxon>Streptomycetaceae</taxon>
        <taxon>Streptomyces</taxon>
        <taxon>Streptomyces diastaticus group</taxon>
    </lineage>
</organism>
<dbReference type="GO" id="GO:0008234">
    <property type="term" value="F:cysteine-type peptidase activity"/>
    <property type="evidence" value="ECO:0007669"/>
    <property type="project" value="UniProtKB-KW"/>
</dbReference>
<dbReference type="GO" id="GO:0006508">
    <property type="term" value="P:proteolysis"/>
    <property type="evidence" value="ECO:0007669"/>
    <property type="project" value="UniProtKB-KW"/>
</dbReference>
<protein>
    <recommendedName>
        <fullName evidence="6">NlpC/P60 domain-containing protein</fullName>
    </recommendedName>
</protein>
<dbReference type="EMBL" id="BLLO01000004">
    <property type="protein sequence ID" value="GFH75381.1"/>
    <property type="molecule type" value="Genomic_DNA"/>
</dbReference>
<dbReference type="PANTHER" id="PTHR47359:SF3">
    <property type="entry name" value="NLP_P60 DOMAIN-CONTAINING PROTEIN-RELATED"/>
    <property type="match status" value="1"/>
</dbReference>
<dbReference type="RefSeq" id="WP_189401595.1">
    <property type="nucleotide sequence ID" value="NZ_BLLO01000004.1"/>
</dbReference>
<dbReference type="PANTHER" id="PTHR47359">
    <property type="entry name" value="PEPTIDOGLYCAN DL-ENDOPEPTIDASE CWLO"/>
    <property type="match status" value="1"/>
</dbReference>
<feature type="domain" description="NlpC/P60" evidence="6">
    <location>
        <begin position="248"/>
        <end position="376"/>
    </location>
</feature>
<evidence type="ECO:0000256" key="5">
    <source>
        <dbReference type="SAM" id="SignalP"/>
    </source>
</evidence>
<dbReference type="EMBL" id="BLLO01000031">
    <property type="protein sequence ID" value="GFH81555.1"/>
    <property type="molecule type" value="Genomic_DNA"/>
</dbReference>
<keyword evidence="4" id="KW-0788">Thiol protease</keyword>
<dbReference type="EMBL" id="BMSC01000027">
    <property type="protein sequence ID" value="GGU91878.1"/>
    <property type="molecule type" value="Genomic_DNA"/>
</dbReference>
<dbReference type="InterPro" id="IPR038765">
    <property type="entry name" value="Papain-like_cys_pep_sf"/>
</dbReference>
<keyword evidence="5" id="KW-0732">Signal</keyword>
<evidence type="ECO:0000256" key="4">
    <source>
        <dbReference type="ARBA" id="ARBA00022807"/>
    </source>
</evidence>
<feature type="chain" id="PRO_5038480197" description="NlpC/P60 domain-containing protein" evidence="5">
    <location>
        <begin position="27"/>
        <end position="376"/>
    </location>
</feature>
<name>A0A6A0CBT9_9ACTN</name>
<evidence type="ECO:0000313" key="12">
    <source>
        <dbReference type="Proteomes" id="UP000660975"/>
    </source>
</evidence>
<evidence type="ECO:0000313" key="7">
    <source>
        <dbReference type="EMBL" id="GFH75381.1"/>
    </source>
</evidence>
<accession>A0A6A0CBT9</accession>
<keyword evidence="11" id="KW-1185">Reference proteome</keyword>
<sequence length="376" mass="38861">MTRRLVRPWVPTVATLLLLGAAVTVAGAVAGHNASVAQAAAWEQQQKRRCVPAGGDGAAVTAEQVRALLDNADADIDVPGLPLAEEQVPIAQAVIATGAQMGISAHGQVVALATALQESNLRNLPYGDRDSLGVFQQRPSMGWGTPAQIRDPVYASQKFYEGLQKIDGWEQMPVTEAAQAVQRSAYPDAYAKHEPLATALQEAIAPTLGSSATTAVGGRACASQTAVGPVADPQGKLPDGYTVPRGTTPQARVAIEWALQQLGGAYQWGGSCTNPRGAEPRDRCDCSSLMQRAYGVAGVSLSRTTYTQVNEGKAVPAGAVRAGDLVFSGGGNPASPQHVALALGDGLVVHAPAPGKVIEVASITSNGDILAVRRIT</sequence>
<evidence type="ECO:0000313" key="8">
    <source>
        <dbReference type="EMBL" id="GFH75399.1"/>
    </source>
</evidence>
<dbReference type="SUPFAM" id="SSF54001">
    <property type="entry name" value="Cysteine proteinases"/>
    <property type="match status" value="1"/>
</dbReference>
<proteinExistence type="inferred from homology"/>
<dbReference type="InterPro" id="IPR000064">
    <property type="entry name" value="NLP_P60_dom"/>
</dbReference>
<reference evidence="10" key="1">
    <citation type="journal article" date="2014" name="Int. J. Syst. Evol. Microbiol.">
        <title>Complete genome sequence of Corynebacterium casei LMG S-19264T (=DSM 44701T), isolated from a smear-ripened cheese.</title>
        <authorList>
            <consortium name="US DOE Joint Genome Institute (JGI-PGF)"/>
            <person name="Walter F."/>
            <person name="Albersmeier A."/>
            <person name="Kalinowski J."/>
            <person name="Ruckert C."/>
        </authorList>
    </citation>
    <scope>NUCLEOTIDE SEQUENCE</scope>
    <source>
        <strain evidence="10">JCM 4136</strain>
    </source>
</reference>
<evidence type="ECO:0000256" key="3">
    <source>
        <dbReference type="ARBA" id="ARBA00022801"/>
    </source>
</evidence>
<keyword evidence="3" id="KW-0378">Hydrolase</keyword>
<evidence type="ECO:0000259" key="6">
    <source>
        <dbReference type="PROSITE" id="PS51935"/>
    </source>
</evidence>
<comment type="caution">
    <text evidence="10">The sequence shown here is derived from an EMBL/GenBank/DDBJ whole genome shotgun (WGS) entry which is preliminary data.</text>
</comment>
<dbReference type="Proteomes" id="UP000480804">
    <property type="component" value="Unassembled WGS sequence"/>
</dbReference>
<comment type="similarity">
    <text evidence="1">Belongs to the peptidase C40 family.</text>
</comment>
<dbReference type="PROSITE" id="PS51935">
    <property type="entry name" value="NLPC_P60"/>
    <property type="match status" value="1"/>
</dbReference>
<evidence type="ECO:0000313" key="9">
    <source>
        <dbReference type="EMBL" id="GFH81555.1"/>
    </source>
</evidence>
<dbReference type="Pfam" id="PF00877">
    <property type="entry name" value="NLPC_P60"/>
    <property type="match status" value="1"/>
</dbReference>
<reference evidence="10" key="3">
    <citation type="submission" date="2020-09" db="EMBL/GenBank/DDBJ databases">
        <authorList>
            <person name="Sun Q."/>
            <person name="Ohkuma M."/>
        </authorList>
    </citation>
    <scope>NUCLEOTIDE SEQUENCE</scope>
    <source>
        <strain evidence="10">JCM 4136</strain>
    </source>
</reference>
<evidence type="ECO:0000256" key="2">
    <source>
        <dbReference type="ARBA" id="ARBA00022670"/>
    </source>
</evidence>
<gene>
    <name evidence="10" type="ORF">GCM10010227_53930</name>
    <name evidence="7" type="ORF">Sgou_00510</name>
    <name evidence="8" type="ORF">Sgou_00690</name>
    <name evidence="9" type="ORF">Sgou_62250</name>
</gene>
<evidence type="ECO:0000256" key="1">
    <source>
        <dbReference type="ARBA" id="ARBA00007074"/>
    </source>
</evidence>
<dbReference type="EMBL" id="BLLO01000004">
    <property type="protein sequence ID" value="GFH75399.1"/>
    <property type="molecule type" value="Genomic_DNA"/>
</dbReference>
<dbReference type="Proteomes" id="UP000660975">
    <property type="component" value="Unassembled WGS sequence"/>
</dbReference>
<dbReference type="AlphaFoldDB" id="A0A6A0CBT9"/>
<evidence type="ECO:0000313" key="10">
    <source>
        <dbReference type="EMBL" id="GGU91878.1"/>
    </source>
</evidence>
<dbReference type="InterPro" id="IPR051794">
    <property type="entry name" value="PG_Endopeptidase_C40"/>
</dbReference>